<evidence type="ECO:0008006" key="3">
    <source>
        <dbReference type="Google" id="ProtNLM"/>
    </source>
</evidence>
<evidence type="ECO:0000313" key="2">
    <source>
        <dbReference type="Proteomes" id="UP001596084"/>
    </source>
</evidence>
<accession>A0ABW0QGK2</accession>
<organism evidence="1 2">
    <name type="scientific">Polaromonas jejuensis</name>
    <dbReference type="NCBI Taxonomy" id="457502"/>
    <lineage>
        <taxon>Bacteria</taxon>
        <taxon>Pseudomonadati</taxon>
        <taxon>Pseudomonadota</taxon>
        <taxon>Betaproteobacteria</taxon>
        <taxon>Burkholderiales</taxon>
        <taxon>Comamonadaceae</taxon>
        <taxon>Polaromonas</taxon>
    </lineage>
</organism>
<comment type="caution">
    <text evidence="1">The sequence shown here is derived from an EMBL/GenBank/DDBJ whole genome shotgun (WGS) entry which is preliminary data.</text>
</comment>
<proteinExistence type="predicted"/>
<protein>
    <recommendedName>
        <fullName evidence="3">DUF3024 domain-containing protein</fullName>
    </recommendedName>
</protein>
<name>A0ABW0QGK2_9BURK</name>
<keyword evidence="2" id="KW-1185">Reference proteome</keyword>
<dbReference type="EMBL" id="JBHSMX010000066">
    <property type="protein sequence ID" value="MFC5524041.1"/>
    <property type="molecule type" value="Genomic_DNA"/>
</dbReference>
<evidence type="ECO:0000313" key="1">
    <source>
        <dbReference type="EMBL" id="MFC5524041.1"/>
    </source>
</evidence>
<gene>
    <name evidence="1" type="ORF">ACFPP7_24485</name>
</gene>
<dbReference type="Proteomes" id="UP001596084">
    <property type="component" value="Unassembled WGS sequence"/>
</dbReference>
<dbReference type="RefSeq" id="WP_068832033.1">
    <property type="nucleotide sequence ID" value="NZ_JBHSMX010000066.1"/>
</dbReference>
<sequence>MSAPSTTPASAQLATALVSPEVAKLLHKLQGQIIKEATAALAPAEFTLPAAPVYTRHTYSDRHTHRRIESSDAAGNSIALQTHHLAKPELPWIRPGLWYGDETRTDAQGRCWTRTLDSNYVMDDFGTLVEVPA</sequence>
<reference evidence="2" key="1">
    <citation type="journal article" date="2019" name="Int. J. Syst. Evol. Microbiol.">
        <title>The Global Catalogue of Microorganisms (GCM) 10K type strain sequencing project: providing services to taxonomists for standard genome sequencing and annotation.</title>
        <authorList>
            <consortium name="The Broad Institute Genomics Platform"/>
            <consortium name="The Broad Institute Genome Sequencing Center for Infectious Disease"/>
            <person name="Wu L."/>
            <person name="Ma J."/>
        </authorList>
    </citation>
    <scope>NUCLEOTIDE SEQUENCE [LARGE SCALE GENOMIC DNA]</scope>
    <source>
        <strain evidence="2">CGMCC 4.7277</strain>
    </source>
</reference>